<feature type="transmembrane region" description="Helical" evidence="1">
    <location>
        <begin position="73"/>
        <end position="90"/>
    </location>
</feature>
<dbReference type="EMBL" id="SRYZ01000007">
    <property type="protein sequence ID" value="TGY08041.1"/>
    <property type="molecule type" value="Genomic_DNA"/>
</dbReference>
<dbReference type="PANTHER" id="PTHR34220:SF7">
    <property type="entry name" value="SENSOR HISTIDINE KINASE YPDA"/>
    <property type="match status" value="1"/>
</dbReference>
<dbReference type="Proteomes" id="UP000310532">
    <property type="component" value="Unassembled WGS sequence"/>
</dbReference>
<keyword evidence="4" id="KW-1185">Reference proteome</keyword>
<feature type="transmembrane region" description="Helical" evidence="1">
    <location>
        <begin position="110"/>
        <end position="130"/>
    </location>
</feature>
<organism evidence="3 4">
    <name type="scientific">Bacteroides muris</name>
    <name type="common">ex Afrizal et al. 2022</name>
    <dbReference type="NCBI Taxonomy" id="2516960"/>
    <lineage>
        <taxon>Bacteria</taxon>
        <taxon>Pseudomonadati</taxon>
        <taxon>Bacteroidota</taxon>
        <taxon>Bacteroidia</taxon>
        <taxon>Bacteroidales</taxon>
        <taxon>Bacteroidaceae</taxon>
        <taxon>Bacteroides</taxon>
    </lineage>
</organism>
<keyword evidence="1" id="KW-0812">Transmembrane</keyword>
<dbReference type="PANTHER" id="PTHR34220">
    <property type="entry name" value="SENSOR HISTIDINE KINASE YPDA"/>
    <property type="match status" value="1"/>
</dbReference>
<keyword evidence="1" id="KW-0472">Membrane</keyword>
<evidence type="ECO:0000259" key="2">
    <source>
        <dbReference type="Pfam" id="PF06580"/>
    </source>
</evidence>
<dbReference type="Pfam" id="PF06580">
    <property type="entry name" value="His_kinase"/>
    <property type="match status" value="1"/>
</dbReference>
<evidence type="ECO:0000313" key="3">
    <source>
        <dbReference type="EMBL" id="TGY08041.1"/>
    </source>
</evidence>
<feature type="transmembrane region" description="Helical" evidence="1">
    <location>
        <begin position="12"/>
        <end position="29"/>
    </location>
</feature>
<dbReference type="GO" id="GO:0000155">
    <property type="term" value="F:phosphorelay sensor kinase activity"/>
    <property type="evidence" value="ECO:0007669"/>
    <property type="project" value="InterPro"/>
</dbReference>
<gene>
    <name evidence="3" type="ORF">E5355_05300</name>
</gene>
<dbReference type="InterPro" id="IPR036890">
    <property type="entry name" value="HATPase_C_sf"/>
</dbReference>
<reference evidence="3 4" key="1">
    <citation type="submission" date="2019-04" db="EMBL/GenBank/DDBJ databases">
        <title>Microbes associate with the intestines of laboratory mice.</title>
        <authorList>
            <person name="Navarre W."/>
            <person name="Wong E."/>
            <person name="Huang K."/>
            <person name="Tropini C."/>
            <person name="Ng K."/>
            <person name="Yu B."/>
        </authorList>
    </citation>
    <scope>NUCLEOTIDE SEQUENCE [LARGE SCALE GENOMIC DNA]</scope>
    <source>
        <strain evidence="3 4">NM69_E16B</strain>
    </source>
</reference>
<keyword evidence="3" id="KW-0418">Kinase</keyword>
<accession>A0A4S2B2I7</accession>
<dbReference type="RefSeq" id="WP_136009468.1">
    <property type="nucleotide sequence ID" value="NZ_SRYZ01000007.1"/>
</dbReference>
<keyword evidence="1" id="KW-1133">Transmembrane helix</keyword>
<dbReference type="InterPro" id="IPR050640">
    <property type="entry name" value="Bact_2-comp_sensor_kinase"/>
</dbReference>
<name>A0A4S2B2I7_9BACE</name>
<dbReference type="AlphaFoldDB" id="A0A4S2B2I7"/>
<proteinExistence type="predicted"/>
<dbReference type="GO" id="GO:0016020">
    <property type="term" value="C:membrane"/>
    <property type="evidence" value="ECO:0007669"/>
    <property type="project" value="InterPro"/>
</dbReference>
<sequence length="335" mass="38976">MKEKNITLSIDLIFCVIILPLIITMVPVEKWIEKYTLFAVSLVAYMYVLYFAIRKVNFPQLFMNRRYGRMAAFILLFLGTTYLLSLFPYPESAADNSALHPHLKEHLRSQTVWFLFLVVSGFSLSVSLIFELFRQTLAKKELESQKNKAELALYKAQIDPHFLFNTLNTLYGLVIQKSEKAESAFAQFADMVQYMYTHAKDDTVAVRDEIDYIGHYIDLQSLRLNRHTKVVWECETDDDTLRIPPMLLVTFVENAFKYGASSSKDCTIRIRMEIEEGALRFTTQNGIMKKRHEKEPAVGIENCRARLELLYPGRFTLTAREENSEYELNLTIRLK</sequence>
<comment type="caution">
    <text evidence="3">The sequence shown here is derived from an EMBL/GenBank/DDBJ whole genome shotgun (WGS) entry which is preliminary data.</text>
</comment>
<feature type="transmembrane region" description="Helical" evidence="1">
    <location>
        <begin position="35"/>
        <end position="53"/>
    </location>
</feature>
<dbReference type="Gene3D" id="3.30.565.10">
    <property type="entry name" value="Histidine kinase-like ATPase, C-terminal domain"/>
    <property type="match status" value="1"/>
</dbReference>
<evidence type="ECO:0000313" key="4">
    <source>
        <dbReference type="Proteomes" id="UP000310532"/>
    </source>
</evidence>
<protein>
    <submittedName>
        <fullName evidence="3">Histidine kinase</fullName>
    </submittedName>
</protein>
<dbReference type="InterPro" id="IPR010559">
    <property type="entry name" value="Sig_transdc_His_kin_internal"/>
</dbReference>
<keyword evidence="3" id="KW-0808">Transferase</keyword>
<feature type="domain" description="Signal transduction histidine kinase internal region" evidence="2">
    <location>
        <begin position="149"/>
        <end position="225"/>
    </location>
</feature>
<evidence type="ECO:0000256" key="1">
    <source>
        <dbReference type="SAM" id="Phobius"/>
    </source>
</evidence>